<dbReference type="PANTHER" id="PTHR28255:SF1">
    <property type="entry name" value="UPF0303 PROTEIN YBR137W"/>
    <property type="match status" value="1"/>
</dbReference>
<dbReference type="Proteomes" id="UP000076632">
    <property type="component" value="Unassembled WGS sequence"/>
</dbReference>
<evidence type="ECO:0008006" key="3">
    <source>
        <dbReference type="Google" id="ProtNLM"/>
    </source>
</evidence>
<dbReference type="SUPFAM" id="SSF143744">
    <property type="entry name" value="GlcG-like"/>
    <property type="match status" value="1"/>
</dbReference>
<dbReference type="OrthoDB" id="2209940at2759"/>
<dbReference type="GeneID" id="28900613"/>
<protein>
    <recommendedName>
        <fullName evidence="3">DUF967 domain protein</fullName>
    </recommendedName>
</protein>
<dbReference type="InParanoid" id="A0A164ZZ05"/>
<name>A0A164ZZ05_XYLHT</name>
<dbReference type="PIRSF" id="PIRSF008757">
    <property type="entry name" value="UCP008757"/>
    <property type="match status" value="1"/>
</dbReference>
<dbReference type="InterPro" id="IPR010371">
    <property type="entry name" value="YBR137W-like"/>
</dbReference>
<sequence length="185" mass="19906">MSTFTLRDPPNDLTTILSIENKLQLPSFTSDTAFELGSLIRSRLRESFARPAIVSITHANSDQLLFHAVSKPGPAGPGTVVGGAGTVGTAPDNDIWAARKRRTVLRFGTSTWYMRAKCGTEEAFKAKFALGERAGDYAIHGGGFPVRVRGVEGLVGVIVVSGLKMEEDHQVIVQCLEEYLGESAV</sequence>
<organism evidence="1 2">
    <name type="scientific">Xylona heveae (strain CBS 132557 / TC161)</name>
    <dbReference type="NCBI Taxonomy" id="1328760"/>
    <lineage>
        <taxon>Eukaryota</taxon>
        <taxon>Fungi</taxon>
        <taxon>Dikarya</taxon>
        <taxon>Ascomycota</taxon>
        <taxon>Pezizomycotina</taxon>
        <taxon>Xylonomycetes</taxon>
        <taxon>Xylonales</taxon>
        <taxon>Xylonaceae</taxon>
        <taxon>Xylona</taxon>
    </lineage>
</organism>
<reference evidence="1 2" key="1">
    <citation type="journal article" date="2016" name="Fungal Biol.">
        <title>The genome of Xylona heveae provides a window into fungal endophytism.</title>
        <authorList>
            <person name="Gazis R."/>
            <person name="Kuo A."/>
            <person name="Riley R."/>
            <person name="LaButti K."/>
            <person name="Lipzen A."/>
            <person name="Lin J."/>
            <person name="Amirebrahimi M."/>
            <person name="Hesse C.N."/>
            <person name="Spatafora J.W."/>
            <person name="Henrissat B."/>
            <person name="Hainaut M."/>
            <person name="Grigoriev I.V."/>
            <person name="Hibbett D.S."/>
        </authorList>
    </citation>
    <scope>NUCLEOTIDE SEQUENCE [LARGE SCALE GENOMIC DNA]</scope>
    <source>
        <strain evidence="1 2">TC161</strain>
    </source>
</reference>
<dbReference type="InterPro" id="IPR038084">
    <property type="entry name" value="PduO/GlcC-like_sf"/>
</dbReference>
<dbReference type="OMA" id="TMQEDHE"/>
<dbReference type="STRING" id="1328760.A0A164ZZ05"/>
<proteinExistence type="predicted"/>
<dbReference type="GO" id="GO:0006620">
    <property type="term" value="P:post-translational protein targeting to endoplasmic reticulum membrane"/>
    <property type="evidence" value="ECO:0007669"/>
    <property type="project" value="TreeGrafter"/>
</dbReference>
<accession>A0A164ZZ05</accession>
<dbReference type="RefSeq" id="XP_018185280.1">
    <property type="nucleotide sequence ID" value="XM_018335476.1"/>
</dbReference>
<dbReference type="EMBL" id="KV407465">
    <property type="protein sequence ID" value="KZF19725.1"/>
    <property type="molecule type" value="Genomic_DNA"/>
</dbReference>
<dbReference type="Gene3D" id="3.30.450.150">
    <property type="entry name" value="Haem-degrading domain"/>
    <property type="match status" value="1"/>
</dbReference>
<dbReference type="FunCoup" id="A0A164ZZ05">
    <property type="interactions" value="28"/>
</dbReference>
<evidence type="ECO:0000313" key="2">
    <source>
        <dbReference type="Proteomes" id="UP000076632"/>
    </source>
</evidence>
<dbReference type="PANTHER" id="PTHR28255">
    <property type="match status" value="1"/>
</dbReference>
<dbReference type="Pfam" id="PF03928">
    <property type="entry name" value="HbpS-like"/>
    <property type="match status" value="1"/>
</dbReference>
<evidence type="ECO:0000313" key="1">
    <source>
        <dbReference type="EMBL" id="KZF19725.1"/>
    </source>
</evidence>
<dbReference type="GO" id="GO:0072380">
    <property type="term" value="C:TRC complex"/>
    <property type="evidence" value="ECO:0007669"/>
    <property type="project" value="TreeGrafter"/>
</dbReference>
<gene>
    <name evidence="1" type="ORF">L228DRAFT_271045</name>
</gene>
<dbReference type="InterPro" id="IPR005624">
    <property type="entry name" value="PduO/GlcC-like"/>
</dbReference>
<keyword evidence="2" id="KW-1185">Reference proteome</keyword>
<dbReference type="AlphaFoldDB" id="A0A164ZZ05"/>